<comment type="caution">
    <text evidence="10">Lacks conserved residue(s) required for the propagation of feature annotation.</text>
</comment>
<dbReference type="PRINTS" id="PR01651">
    <property type="entry name" value="SECGEXPORT"/>
</dbReference>
<sequence>MTSVLIVFQVILTIAIVIAVLLQKSSSIGLGAYSGSNESLFGAKGPANFMAKITMFLGLLFIINTIALGYLYNTKSSRSSSVLDGVEIPKALPLTPTDSTLPLSSPLLQGTQPALTPQAPLTPSLNTESTPTDSNATTQGVK</sequence>
<dbReference type="InterPro" id="IPR004692">
    <property type="entry name" value="SecG"/>
</dbReference>
<comment type="similarity">
    <text evidence="2 10">Belongs to the SecG family.</text>
</comment>
<evidence type="ECO:0000256" key="9">
    <source>
        <dbReference type="ARBA" id="ARBA00023136"/>
    </source>
</evidence>
<dbReference type="EMBL" id="CP019645">
    <property type="protein sequence ID" value="AQQ59630.1"/>
    <property type="molecule type" value="Genomic_DNA"/>
</dbReference>
<feature type="region of interest" description="Disordered" evidence="11">
    <location>
        <begin position="101"/>
        <end position="142"/>
    </location>
</feature>
<evidence type="ECO:0000256" key="4">
    <source>
        <dbReference type="ARBA" id="ARBA00022475"/>
    </source>
</evidence>
<proteinExistence type="inferred from homology"/>
<dbReference type="GO" id="GO:0005886">
    <property type="term" value="C:plasma membrane"/>
    <property type="evidence" value="ECO:0007669"/>
    <property type="project" value="UniProtKB-SubCell"/>
</dbReference>
<gene>
    <name evidence="12" type="ORF">XJ32_05480</name>
</gene>
<reference evidence="12 13" key="1">
    <citation type="submission" date="2017-02" db="EMBL/GenBank/DDBJ databases">
        <title>Whole genome sequencing of Helicobacter bilis strain AAQJH.</title>
        <authorList>
            <person name="Conlan S."/>
            <person name="Thomas P.J."/>
            <person name="Mullikin J."/>
            <person name="Palmore T.N."/>
            <person name="Frank K.M."/>
            <person name="Segre J.A."/>
        </authorList>
    </citation>
    <scope>NUCLEOTIDE SEQUENCE [LARGE SCALE GENOMIC DNA]</scope>
    <source>
        <strain evidence="12 13">AAQJH</strain>
    </source>
</reference>
<evidence type="ECO:0000313" key="13">
    <source>
        <dbReference type="Proteomes" id="UP000188298"/>
    </source>
</evidence>
<evidence type="ECO:0000256" key="6">
    <source>
        <dbReference type="ARBA" id="ARBA00022927"/>
    </source>
</evidence>
<organism evidence="12 13">
    <name type="scientific">Helicobacter bilis</name>
    <dbReference type="NCBI Taxonomy" id="37372"/>
    <lineage>
        <taxon>Bacteria</taxon>
        <taxon>Pseudomonadati</taxon>
        <taxon>Campylobacterota</taxon>
        <taxon>Epsilonproteobacteria</taxon>
        <taxon>Campylobacterales</taxon>
        <taxon>Helicobacteraceae</taxon>
        <taxon>Helicobacter</taxon>
    </lineage>
</organism>
<keyword evidence="9 10" id="KW-0472">Membrane</keyword>
<evidence type="ECO:0000256" key="1">
    <source>
        <dbReference type="ARBA" id="ARBA00004651"/>
    </source>
</evidence>
<evidence type="ECO:0000256" key="5">
    <source>
        <dbReference type="ARBA" id="ARBA00022692"/>
    </source>
</evidence>
<dbReference type="GO" id="GO:0043952">
    <property type="term" value="P:protein transport by the Sec complex"/>
    <property type="evidence" value="ECO:0007669"/>
    <property type="project" value="TreeGrafter"/>
</dbReference>
<accession>A0A1Q2LGQ8</accession>
<keyword evidence="8 10" id="KW-0811">Translocation</keyword>
<keyword evidence="4 10" id="KW-1003">Cell membrane</keyword>
<dbReference type="Proteomes" id="UP000188298">
    <property type="component" value="Chromosome"/>
</dbReference>
<feature type="compositionally biased region" description="Polar residues" evidence="11">
    <location>
        <begin position="109"/>
        <end position="142"/>
    </location>
</feature>
<dbReference type="GO" id="GO:0065002">
    <property type="term" value="P:intracellular protein transmembrane transport"/>
    <property type="evidence" value="ECO:0007669"/>
    <property type="project" value="TreeGrafter"/>
</dbReference>
<evidence type="ECO:0000256" key="7">
    <source>
        <dbReference type="ARBA" id="ARBA00022989"/>
    </source>
</evidence>
<dbReference type="NCBIfam" id="TIGR00810">
    <property type="entry name" value="secG"/>
    <property type="match status" value="1"/>
</dbReference>
<evidence type="ECO:0000313" key="12">
    <source>
        <dbReference type="EMBL" id="AQQ59630.1"/>
    </source>
</evidence>
<comment type="function">
    <text evidence="10">Involved in protein export. Participates in an early event of protein translocation.</text>
</comment>
<evidence type="ECO:0000256" key="8">
    <source>
        <dbReference type="ARBA" id="ARBA00023010"/>
    </source>
</evidence>
<keyword evidence="3 10" id="KW-0813">Transport</keyword>
<dbReference type="PANTHER" id="PTHR34182:SF1">
    <property type="entry name" value="PROTEIN-EXPORT MEMBRANE PROTEIN SECG"/>
    <property type="match status" value="1"/>
</dbReference>
<keyword evidence="5 10" id="KW-0812">Transmembrane</keyword>
<keyword evidence="7 10" id="KW-1133">Transmembrane helix</keyword>
<dbReference type="KEGG" id="hbl:XJ32_05480"/>
<keyword evidence="6 10" id="KW-0653">Protein transport</keyword>
<dbReference type="GO" id="GO:0015450">
    <property type="term" value="F:protein-transporting ATPase activity"/>
    <property type="evidence" value="ECO:0007669"/>
    <property type="project" value="UniProtKB-UniRule"/>
</dbReference>
<dbReference type="Pfam" id="PF03840">
    <property type="entry name" value="SecG"/>
    <property type="match status" value="1"/>
</dbReference>
<evidence type="ECO:0000256" key="10">
    <source>
        <dbReference type="RuleBase" id="RU365087"/>
    </source>
</evidence>
<protein>
    <recommendedName>
        <fullName evidence="10">Protein-export membrane protein SecG</fullName>
    </recommendedName>
</protein>
<comment type="subcellular location">
    <subcellularLocation>
        <location evidence="1 10">Cell membrane</location>
        <topology evidence="1 10">Multi-pass membrane protein</topology>
    </subcellularLocation>
</comment>
<feature type="transmembrane region" description="Helical" evidence="10">
    <location>
        <begin position="51"/>
        <end position="72"/>
    </location>
</feature>
<evidence type="ECO:0000256" key="2">
    <source>
        <dbReference type="ARBA" id="ARBA00008445"/>
    </source>
</evidence>
<dbReference type="AlphaFoldDB" id="A0A1Q2LGQ8"/>
<evidence type="ECO:0000256" key="3">
    <source>
        <dbReference type="ARBA" id="ARBA00022448"/>
    </source>
</evidence>
<evidence type="ECO:0000256" key="11">
    <source>
        <dbReference type="SAM" id="MobiDB-lite"/>
    </source>
</evidence>
<dbReference type="GO" id="GO:0009306">
    <property type="term" value="P:protein secretion"/>
    <property type="evidence" value="ECO:0007669"/>
    <property type="project" value="UniProtKB-UniRule"/>
</dbReference>
<dbReference type="PANTHER" id="PTHR34182">
    <property type="entry name" value="PROTEIN-EXPORT MEMBRANE PROTEIN SECG"/>
    <property type="match status" value="1"/>
</dbReference>
<name>A0A1Q2LGQ8_9HELI</name>